<protein>
    <submittedName>
        <fullName evidence="3">Uncharacterized protein LOC118270568</fullName>
    </submittedName>
</protein>
<accession>A0A9R0ELD0</accession>
<name>A0A9R0ELD0_SPOFR</name>
<dbReference type="SUPFAM" id="SSF50494">
    <property type="entry name" value="Trypsin-like serine proteases"/>
    <property type="match status" value="1"/>
</dbReference>
<dbReference type="Proteomes" id="UP000829999">
    <property type="component" value="Chromosome 13"/>
</dbReference>
<feature type="signal peptide" evidence="1">
    <location>
        <begin position="1"/>
        <end position="18"/>
    </location>
</feature>
<dbReference type="AlphaFoldDB" id="A0A9R0ELD0"/>
<evidence type="ECO:0000313" key="2">
    <source>
        <dbReference type="Proteomes" id="UP000829999"/>
    </source>
</evidence>
<dbReference type="InterPro" id="IPR009003">
    <property type="entry name" value="Peptidase_S1_PA"/>
</dbReference>
<reference evidence="3" key="1">
    <citation type="submission" date="2025-08" db="UniProtKB">
        <authorList>
            <consortium name="RefSeq"/>
        </authorList>
    </citation>
    <scope>IDENTIFICATION</scope>
    <source>
        <tissue evidence="3">Whole larval tissue</tissue>
    </source>
</reference>
<evidence type="ECO:0000256" key="1">
    <source>
        <dbReference type="SAM" id="SignalP"/>
    </source>
</evidence>
<organism evidence="2 3">
    <name type="scientific">Spodoptera frugiperda</name>
    <name type="common">Fall armyworm</name>
    <dbReference type="NCBI Taxonomy" id="7108"/>
    <lineage>
        <taxon>Eukaryota</taxon>
        <taxon>Metazoa</taxon>
        <taxon>Ecdysozoa</taxon>
        <taxon>Arthropoda</taxon>
        <taxon>Hexapoda</taxon>
        <taxon>Insecta</taxon>
        <taxon>Pterygota</taxon>
        <taxon>Neoptera</taxon>
        <taxon>Endopterygota</taxon>
        <taxon>Lepidoptera</taxon>
        <taxon>Glossata</taxon>
        <taxon>Ditrysia</taxon>
        <taxon>Noctuoidea</taxon>
        <taxon>Noctuidae</taxon>
        <taxon>Amphipyrinae</taxon>
        <taxon>Spodoptera</taxon>
    </lineage>
</organism>
<dbReference type="OrthoDB" id="7422719at2759"/>
<gene>
    <name evidence="3" type="primary">LOC118270568</name>
</gene>
<feature type="chain" id="PRO_5040309562" evidence="1">
    <location>
        <begin position="19"/>
        <end position="337"/>
    </location>
</feature>
<keyword evidence="1" id="KW-0732">Signal</keyword>
<dbReference type="RefSeq" id="XP_035442084.1">
    <property type="nucleotide sequence ID" value="XM_035586191.2"/>
</dbReference>
<evidence type="ECO:0000313" key="3">
    <source>
        <dbReference type="RefSeq" id="XP_035442084.1"/>
    </source>
</evidence>
<keyword evidence="2" id="KW-1185">Reference proteome</keyword>
<sequence length="337" mass="40000">MLVVYLISILVILQEAHSIDRYVLPRERFYHKMRWRKAINPWIVPIYAGPTGYYRPFDNVGLFIINIRYYMGSHRDQTYITTGAFISSTRIVTAFNPFKKFLLDRNVVSRTLVLSVHYFHHKERYGDSLVAPRAETIQCGREILPLPDDADVFYVDKEKTISPLHDIMVFRLQYPLAYMPWSFNNSFFDFDMYWLTYKSNRPCAVVAGPYDDEMRRDFPVFFIVGLGFINSTEIKFNNKMHFVELFINPVDFLDCNNWIPREWGYFICIRNFIGLEALPSGSLLLSELHLYGVGSFMLTRNREEILVFTDLRPYRSRIMRACTVFEFKPKLNPKIWW</sequence>
<dbReference type="GeneID" id="118270568"/>
<proteinExistence type="predicted"/>